<name>A0A3N1GXG9_9PSEU</name>
<organism evidence="1 2">
    <name type="scientific">Saccharothrix texasensis</name>
    <dbReference type="NCBI Taxonomy" id="103734"/>
    <lineage>
        <taxon>Bacteria</taxon>
        <taxon>Bacillati</taxon>
        <taxon>Actinomycetota</taxon>
        <taxon>Actinomycetes</taxon>
        <taxon>Pseudonocardiales</taxon>
        <taxon>Pseudonocardiaceae</taxon>
        <taxon>Saccharothrix</taxon>
    </lineage>
</organism>
<dbReference type="AlphaFoldDB" id="A0A3N1GXG9"/>
<protein>
    <submittedName>
        <fullName evidence="1">Uncharacterized protein</fullName>
    </submittedName>
</protein>
<evidence type="ECO:0000313" key="1">
    <source>
        <dbReference type="EMBL" id="ROP34839.1"/>
    </source>
</evidence>
<gene>
    <name evidence="1" type="ORF">EDD40_0043</name>
</gene>
<sequence>MQYKVTLTPEDPGLTVAVSADSAQKFSAKVTELDLTDATATPDGNFIDKALEKLAQPLVDTAMKKIQAAIQQAAVGKSYSMTLDHPLGYTVQIEGQKVTLTASGLTLGTHEGHLLATGGIEVAP</sequence>
<dbReference type="Proteomes" id="UP000268727">
    <property type="component" value="Unassembled WGS sequence"/>
</dbReference>
<accession>A0A3N1GXG9</accession>
<dbReference type="OrthoDB" id="9893551at2"/>
<dbReference type="RefSeq" id="WP_148088636.1">
    <property type="nucleotide sequence ID" value="NZ_RJKM01000001.1"/>
</dbReference>
<dbReference type="EMBL" id="RJKM01000001">
    <property type="protein sequence ID" value="ROP34839.1"/>
    <property type="molecule type" value="Genomic_DNA"/>
</dbReference>
<comment type="caution">
    <text evidence="1">The sequence shown here is derived from an EMBL/GenBank/DDBJ whole genome shotgun (WGS) entry which is preliminary data.</text>
</comment>
<keyword evidence="2" id="KW-1185">Reference proteome</keyword>
<reference evidence="1 2" key="1">
    <citation type="submission" date="2018-11" db="EMBL/GenBank/DDBJ databases">
        <title>Sequencing the genomes of 1000 actinobacteria strains.</title>
        <authorList>
            <person name="Klenk H.-P."/>
        </authorList>
    </citation>
    <scope>NUCLEOTIDE SEQUENCE [LARGE SCALE GENOMIC DNA]</scope>
    <source>
        <strain evidence="1 2">DSM 44231</strain>
    </source>
</reference>
<evidence type="ECO:0000313" key="2">
    <source>
        <dbReference type="Proteomes" id="UP000268727"/>
    </source>
</evidence>
<proteinExistence type="predicted"/>